<comment type="catalytic activity">
    <reaction evidence="1 9 10">
        <text>D-alanyl-D-alanine + H2O = 2 D-alanine</text>
        <dbReference type="Rhea" id="RHEA:20661"/>
        <dbReference type="ChEBI" id="CHEBI:15377"/>
        <dbReference type="ChEBI" id="CHEBI:57416"/>
        <dbReference type="ChEBI" id="CHEBI:57822"/>
        <dbReference type="EC" id="3.4.13.22"/>
    </reaction>
</comment>
<accession>A0ABV3K6G5</accession>
<keyword evidence="12" id="KW-1185">Reference proteome</keyword>
<dbReference type="HAMAP" id="MF_01924">
    <property type="entry name" value="A_A_dipeptidase"/>
    <property type="match status" value="1"/>
</dbReference>
<proteinExistence type="inferred from homology"/>
<dbReference type="Proteomes" id="UP001552594">
    <property type="component" value="Unassembled WGS sequence"/>
</dbReference>
<keyword evidence="4 9" id="KW-0378">Hydrolase</keyword>
<keyword evidence="5 9" id="KW-0862">Zinc</keyword>
<keyword evidence="3 9" id="KW-0479">Metal-binding</keyword>
<evidence type="ECO:0000313" key="11">
    <source>
        <dbReference type="EMBL" id="MEV5510709.1"/>
    </source>
</evidence>
<evidence type="ECO:0000256" key="7">
    <source>
        <dbReference type="ARBA" id="ARBA00023049"/>
    </source>
</evidence>
<comment type="similarity">
    <text evidence="9 10">Belongs to the peptidase M15D family.</text>
</comment>
<name>A0ABV3K6G5_STRON</name>
<feature type="site" description="Transition state stabilizer" evidence="9">
    <location>
        <position position="76"/>
    </location>
</feature>
<dbReference type="EC" id="3.4.13.22" evidence="9 10"/>
<protein>
    <recommendedName>
        <fullName evidence="9 10">D-alanyl-D-alanine dipeptidase</fullName>
        <shortName evidence="9 10">D-Ala-D-Ala dipeptidase</shortName>
        <ecNumber evidence="9 10">3.4.13.22</ecNumber>
    </recommendedName>
</protein>
<comment type="function">
    <text evidence="9 10">Catalyzes hydrolysis of the D-alanyl-D-alanine dipeptide.</text>
</comment>
<dbReference type="PANTHER" id="PTHR43126">
    <property type="entry name" value="D-ALANYL-D-ALANINE DIPEPTIDASE"/>
    <property type="match status" value="1"/>
</dbReference>
<dbReference type="RefSeq" id="WP_109279324.1">
    <property type="nucleotide sequence ID" value="NZ_JBFAUK010000038.1"/>
</dbReference>
<evidence type="ECO:0000256" key="5">
    <source>
        <dbReference type="ARBA" id="ARBA00022833"/>
    </source>
</evidence>
<keyword evidence="6 9" id="KW-0224">Dipeptidase</keyword>
<dbReference type="InterPro" id="IPR000755">
    <property type="entry name" value="A_A_dipeptidase"/>
</dbReference>
<evidence type="ECO:0000256" key="2">
    <source>
        <dbReference type="ARBA" id="ARBA00022670"/>
    </source>
</evidence>
<comment type="cofactor">
    <cofactor evidence="9">
        <name>Zn(2+)</name>
        <dbReference type="ChEBI" id="CHEBI:29105"/>
    </cofactor>
    <text evidence="9">Binds 1 zinc ion per subunit.</text>
</comment>
<evidence type="ECO:0000256" key="3">
    <source>
        <dbReference type="ARBA" id="ARBA00022723"/>
    </source>
</evidence>
<evidence type="ECO:0000256" key="6">
    <source>
        <dbReference type="ARBA" id="ARBA00022997"/>
    </source>
</evidence>
<keyword evidence="8 10" id="KW-0961">Cell wall biogenesis/degradation</keyword>
<feature type="active site" description="Proton donor/acceptor" evidence="9">
    <location>
        <position position="188"/>
    </location>
</feature>
<dbReference type="PANTHER" id="PTHR43126:SF2">
    <property type="entry name" value="D-ALANYL-D-ALANINE DIPEPTIDASE"/>
    <property type="match status" value="1"/>
</dbReference>
<dbReference type="SUPFAM" id="SSF55166">
    <property type="entry name" value="Hedgehog/DD-peptidase"/>
    <property type="match status" value="1"/>
</dbReference>
<evidence type="ECO:0000313" key="12">
    <source>
        <dbReference type="Proteomes" id="UP001552594"/>
    </source>
</evidence>
<keyword evidence="7 9" id="KW-0482">Metalloprotease</keyword>
<dbReference type="PIRSF" id="PIRSF026671">
    <property type="entry name" value="AA_dipeptidase"/>
    <property type="match status" value="1"/>
</dbReference>
<reference evidence="11 12" key="1">
    <citation type="submission" date="2024-06" db="EMBL/GenBank/DDBJ databases">
        <title>The Natural Products Discovery Center: Release of the First 8490 Sequenced Strains for Exploring Actinobacteria Biosynthetic Diversity.</title>
        <authorList>
            <person name="Kalkreuter E."/>
            <person name="Kautsar S.A."/>
            <person name="Yang D."/>
            <person name="Bader C.D."/>
            <person name="Teijaro C.N."/>
            <person name="Fluegel L."/>
            <person name="Davis C.M."/>
            <person name="Simpson J.R."/>
            <person name="Lauterbach L."/>
            <person name="Steele A.D."/>
            <person name="Gui C."/>
            <person name="Meng S."/>
            <person name="Li G."/>
            <person name="Viehrig K."/>
            <person name="Ye F."/>
            <person name="Su P."/>
            <person name="Kiefer A.F."/>
            <person name="Nichols A."/>
            <person name="Cepeda A.J."/>
            <person name="Yan W."/>
            <person name="Fan B."/>
            <person name="Jiang Y."/>
            <person name="Adhikari A."/>
            <person name="Zheng C.-J."/>
            <person name="Schuster L."/>
            <person name="Cowan T.M."/>
            <person name="Smanski M.J."/>
            <person name="Chevrette M.G."/>
            <person name="De Carvalho L.P.S."/>
            <person name="Shen B."/>
        </authorList>
    </citation>
    <scope>NUCLEOTIDE SEQUENCE [LARGE SCALE GENOMIC DNA]</scope>
    <source>
        <strain evidence="11 12">NPDC052347</strain>
    </source>
</reference>
<dbReference type="Gene3D" id="3.30.1380.10">
    <property type="match status" value="1"/>
</dbReference>
<gene>
    <name evidence="11" type="ORF">AB0L16_30525</name>
</gene>
<dbReference type="InterPro" id="IPR009045">
    <property type="entry name" value="Zn_M74/Hedgehog-like"/>
</dbReference>
<evidence type="ECO:0000256" key="10">
    <source>
        <dbReference type="PIRNR" id="PIRNR026671"/>
    </source>
</evidence>
<organism evidence="11 12">
    <name type="scientific">Streptomyces orinoci</name>
    <name type="common">Streptoverticillium orinoci</name>
    <dbReference type="NCBI Taxonomy" id="67339"/>
    <lineage>
        <taxon>Bacteria</taxon>
        <taxon>Bacillati</taxon>
        <taxon>Actinomycetota</taxon>
        <taxon>Actinomycetes</taxon>
        <taxon>Kitasatosporales</taxon>
        <taxon>Streptomycetaceae</taxon>
        <taxon>Streptomyces</taxon>
    </lineage>
</organism>
<dbReference type="CDD" id="cd14843">
    <property type="entry name" value="D-Ala-D-Ala_dipeptidase_like"/>
    <property type="match status" value="1"/>
</dbReference>
<evidence type="ECO:0000256" key="4">
    <source>
        <dbReference type="ARBA" id="ARBA00022801"/>
    </source>
</evidence>
<evidence type="ECO:0000256" key="8">
    <source>
        <dbReference type="ARBA" id="ARBA00023316"/>
    </source>
</evidence>
<feature type="binding site" evidence="9">
    <location>
        <position position="127"/>
    </location>
    <ligand>
        <name>Zn(2+)</name>
        <dbReference type="ChEBI" id="CHEBI:29105"/>
        <note>catalytic</note>
    </ligand>
</feature>
<feature type="binding site" evidence="9">
    <location>
        <position position="191"/>
    </location>
    <ligand>
        <name>Zn(2+)</name>
        <dbReference type="ChEBI" id="CHEBI:29105"/>
        <note>catalytic</note>
    </ligand>
</feature>
<comment type="caution">
    <text evidence="11">The sequence shown here is derived from an EMBL/GenBank/DDBJ whole genome shotgun (WGS) entry which is preliminary data.</text>
</comment>
<keyword evidence="2 9" id="KW-0645">Protease</keyword>
<evidence type="ECO:0000256" key="9">
    <source>
        <dbReference type="HAMAP-Rule" id="MF_01924"/>
    </source>
</evidence>
<evidence type="ECO:0000256" key="1">
    <source>
        <dbReference type="ARBA" id="ARBA00001362"/>
    </source>
</evidence>
<dbReference type="EMBL" id="JBFAUK010000038">
    <property type="protein sequence ID" value="MEV5510709.1"/>
    <property type="molecule type" value="Genomic_DNA"/>
</dbReference>
<sequence>MNEIVLMSDPRVAAIGVQECGEPLLDVRRSTLLVDNSRSDAAGAFAHLRRSVLERLLTAQAQLPAGLRLLVVEGYRPPALQARYFEEYAADLRTLNPAWSDDQVRAGASRYVAPPEIGPHTAGAAVDITLADTGGRELDLGTSTNATPEESDGACYTAATNISPRSRELRQVLGTALTSAGLVNYPSEWWHWSYGDRYWALFTGASSARYGPCSLPRQDAGSQVR</sequence>
<dbReference type="Pfam" id="PF01427">
    <property type="entry name" value="Peptidase_M15"/>
    <property type="match status" value="1"/>
</dbReference>
<feature type="binding site" evidence="9">
    <location>
        <position position="120"/>
    </location>
    <ligand>
        <name>Zn(2+)</name>
        <dbReference type="ChEBI" id="CHEBI:29105"/>
        <note>catalytic</note>
    </ligand>
</feature>